<dbReference type="Pfam" id="PF26178">
    <property type="entry name" value="PI-PLC_cat"/>
    <property type="match status" value="1"/>
</dbReference>
<organism evidence="1 2">
    <name type="scientific">Pseudomonas syringae</name>
    <dbReference type="NCBI Taxonomy" id="317"/>
    <lineage>
        <taxon>Bacteria</taxon>
        <taxon>Pseudomonadati</taxon>
        <taxon>Pseudomonadota</taxon>
        <taxon>Gammaproteobacteria</taxon>
        <taxon>Pseudomonadales</taxon>
        <taxon>Pseudomonadaceae</taxon>
        <taxon>Pseudomonas</taxon>
    </lineage>
</organism>
<name>A0A3T0K131_PSESX</name>
<reference evidence="1 2" key="1">
    <citation type="submission" date="2017-11" db="EMBL/GenBank/DDBJ databases">
        <title>Effect of PGPRs.</title>
        <authorList>
            <person name="Oliva R."/>
            <person name="Nong J."/>
            <person name="Roman V."/>
        </authorList>
    </citation>
    <scope>NUCLEOTIDE SEQUENCE [LARGE SCALE GENOMIC DNA]</scope>
    <source>
        <strain evidence="1">Inb918</strain>
    </source>
</reference>
<accession>A0A3T0K131</accession>
<dbReference type="GO" id="GO:0006629">
    <property type="term" value="P:lipid metabolic process"/>
    <property type="evidence" value="ECO:0007669"/>
    <property type="project" value="InterPro"/>
</dbReference>
<dbReference type="GO" id="GO:0008081">
    <property type="term" value="F:phosphoric diester hydrolase activity"/>
    <property type="evidence" value="ECO:0007669"/>
    <property type="project" value="InterPro"/>
</dbReference>
<gene>
    <name evidence="1" type="ORF">CT157_26565</name>
</gene>
<proteinExistence type="predicted"/>
<dbReference type="SUPFAM" id="SSF51695">
    <property type="entry name" value="PLC-like phosphodiesterases"/>
    <property type="match status" value="1"/>
</dbReference>
<dbReference type="InterPro" id="IPR051057">
    <property type="entry name" value="PI-PLC_domain"/>
</dbReference>
<dbReference type="PANTHER" id="PTHR13593:SF140">
    <property type="entry name" value="PLC-LIKE PHOSPHODIESTERASE"/>
    <property type="match status" value="1"/>
</dbReference>
<dbReference type="Gene3D" id="3.20.20.190">
    <property type="entry name" value="Phosphatidylinositol (PI) phosphodiesterase"/>
    <property type="match status" value="1"/>
</dbReference>
<dbReference type="AlphaFoldDB" id="A0A3T0K131"/>
<dbReference type="PANTHER" id="PTHR13593">
    <property type="match status" value="1"/>
</dbReference>
<dbReference type="InterPro" id="IPR017946">
    <property type="entry name" value="PLC-like_Pdiesterase_TIM-brl"/>
</dbReference>
<evidence type="ECO:0000313" key="1">
    <source>
        <dbReference type="EMBL" id="AZV29434.1"/>
    </source>
</evidence>
<protein>
    <submittedName>
        <fullName evidence="1">Uncharacterized protein</fullName>
    </submittedName>
</protein>
<sequence length="496" mass="54404">MRTQLNRGVRGFMLDLHPGTSSGEADAYLCHTPKDPGACNIGTNTKFADALNNVFLPFLRSNPNAVVTLLLETRVEKASLTRAISQVPGLADWVFDPAVYKNSATWPTLEQMIGTGKRLVILTDRHDGVYPVSGKTVNVLLDNKWESQNYWDLGITSLKHDWSCPSRWTNYYPTVAASGFERWPRLFVMNQFHAWGATAPHAGDTDNNLTWLERRVDNHCASALGKRTAPSFMTIDFNQTGDAFPYAAALTQGGFYFYEKNHTDKTGDTACVVPAGQDLDFSLPARGCEKDEARSLELRGIAKGTRLSVYDSTGGNTSDDYTFVDVKRDIGINESVKLGSFETNFESAEIKVTHVRNNGLDGKISRISIGKTPAPGDFRDASVVFYEGNSATQNVVCSVNLATTRAFNFSGDCDNDEARSAKVLKAKAGSSFMVYGNKNMNENQGYARVDFLSDITTPVVIGSFERSYNAGAYRVIRGGPSNTLDGQVSSMRIMAP</sequence>
<dbReference type="Proteomes" id="UP000282760">
    <property type="component" value="Chromosome"/>
</dbReference>
<evidence type="ECO:0000313" key="2">
    <source>
        <dbReference type="Proteomes" id="UP000282760"/>
    </source>
</evidence>
<dbReference type="EMBL" id="CP024646">
    <property type="protein sequence ID" value="AZV29434.1"/>
    <property type="molecule type" value="Genomic_DNA"/>
</dbReference>